<evidence type="ECO:0000256" key="6">
    <source>
        <dbReference type="ARBA" id="ARBA00023125"/>
    </source>
</evidence>
<dbReference type="SUPFAM" id="SSF56349">
    <property type="entry name" value="DNA breaking-rejoining enzymes"/>
    <property type="match status" value="1"/>
</dbReference>
<reference evidence="12 15" key="2">
    <citation type="submission" date="2022-05" db="EMBL/GenBank/DDBJ databases">
        <title>Genome Sequencing of Bee-Associated Microbes.</title>
        <authorList>
            <person name="Dunlap C."/>
        </authorList>
    </citation>
    <scope>NUCLEOTIDE SEQUENCE [LARGE SCALE GENOMIC DNA]</scope>
    <source>
        <strain evidence="12 15">NRRL B-23120</strain>
    </source>
</reference>
<dbReference type="Pfam" id="PF00589">
    <property type="entry name" value="Phage_integrase"/>
    <property type="match status" value="1"/>
</dbReference>
<reference evidence="13 14" key="1">
    <citation type="submission" date="2018-01" db="EMBL/GenBank/DDBJ databases">
        <title>The whole genome sequencing and assembly of Paenibacillus chitinolyticus KCCM 41400 strain.</title>
        <authorList>
            <person name="Kim J.-Y."/>
            <person name="Park M.-K."/>
            <person name="Lee Y.-J."/>
            <person name="Yi H."/>
            <person name="Bahn Y.-S."/>
            <person name="Kim J.F."/>
            <person name="Lee D.-W."/>
        </authorList>
    </citation>
    <scope>NUCLEOTIDE SEQUENCE [LARGE SCALE GENOMIC DNA]</scope>
    <source>
        <strain evidence="13 14">KCCM 41400</strain>
    </source>
</reference>
<sequence length="348" mass="40837">MKIQELKDLHLLETRMETFPWFVHKFIHYKLDTNLSPSSLLEYSRDFESFFSWIIQIKSPDNLNYITQMDIGQLEVLTAENIQEFEEYLLINSMKERTILRKIQSLRSLFNYLHDVAENDAGEPLLSKNIFRKITKRRTGSPIETARDIQNKVLASNESDDFIDYLRSRYRTENGSNLQAIWNYDINGVRDICIINFMLKTGLLVSDLINLNVSDISIHDQQININRQWSGIRSNHSVFFSLSTKTDLLNYLKIRDTTYRPNHNEAALFLSLPNGQKIGKRITKRGIQSMVIKYATKFGKPGLTTRQLRHSFGLEHQRQSNYVRTKQQLAYRSTEATEKYQFLTDFVD</sequence>
<keyword evidence="6 9" id="KW-0238">DNA-binding</keyword>
<dbReference type="Gene3D" id="1.10.150.130">
    <property type="match status" value="1"/>
</dbReference>
<dbReference type="InterPro" id="IPR004107">
    <property type="entry name" value="Integrase_SAM-like_N"/>
</dbReference>
<dbReference type="GO" id="GO:0007059">
    <property type="term" value="P:chromosome segregation"/>
    <property type="evidence" value="ECO:0007669"/>
    <property type="project" value="UniProtKB-KW"/>
</dbReference>
<evidence type="ECO:0000313" key="15">
    <source>
        <dbReference type="Proteomes" id="UP001527202"/>
    </source>
</evidence>
<gene>
    <name evidence="12" type="ORF">M5X16_20595</name>
    <name evidence="13" type="ORF">PC41400_16650</name>
</gene>
<dbReference type="GeneID" id="95376441"/>
<dbReference type="CDD" id="cd00397">
    <property type="entry name" value="DNA_BRE_C"/>
    <property type="match status" value="1"/>
</dbReference>
<evidence type="ECO:0000313" key="12">
    <source>
        <dbReference type="EMBL" id="MCY9598150.1"/>
    </source>
</evidence>
<keyword evidence="7" id="KW-0233">DNA recombination</keyword>
<evidence type="ECO:0000256" key="2">
    <source>
        <dbReference type="ARBA" id="ARBA00022490"/>
    </source>
</evidence>
<dbReference type="EMBL" id="CP026520">
    <property type="protein sequence ID" value="QAV19223.1"/>
    <property type="molecule type" value="Genomic_DNA"/>
</dbReference>
<dbReference type="InterPro" id="IPR002104">
    <property type="entry name" value="Integrase_catalytic"/>
</dbReference>
<proteinExistence type="predicted"/>
<dbReference type="Proteomes" id="UP001527202">
    <property type="component" value="Unassembled WGS sequence"/>
</dbReference>
<dbReference type="PROSITE" id="PS51898">
    <property type="entry name" value="TYR_RECOMBINASE"/>
    <property type="match status" value="1"/>
</dbReference>
<dbReference type="Pfam" id="PF02899">
    <property type="entry name" value="Phage_int_SAM_1"/>
    <property type="match status" value="1"/>
</dbReference>
<dbReference type="InterPro" id="IPR013762">
    <property type="entry name" value="Integrase-like_cat_sf"/>
</dbReference>
<dbReference type="Gene3D" id="1.10.443.10">
    <property type="entry name" value="Intergrase catalytic core"/>
    <property type="match status" value="1"/>
</dbReference>
<comment type="subcellular location">
    <subcellularLocation>
        <location evidence="1">Cytoplasm</location>
    </subcellularLocation>
</comment>
<evidence type="ECO:0000256" key="9">
    <source>
        <dbReference type="PROSITE-ProRule" id="PRU01248"/>
    </source>
</evidence>
<evidence type="ECO:0000313" key="13">
    <source>
        <dbReference type="EMBL" id="QAV19223.1"/>
    </source>
</evidence>
<evidence type="ECO:0000256" key="3">
    <source>
        <dbReference type="ARBA" id="ARBA00022618"/>
    </source>
</evidence>
<dbReference type="PROSITE" id="PS51900">
    <property type="entry name" value="CB"/>
    <property type="match status" value="1"/>
</dbReference>
<dbReference type="OrthoDB" id="283809at2"/>
<dbReference type="GO" id="GO:0015074">
    <property type="term" value="P:DNA integration"/>
    <property type="evidence" value="ECO:0007669"/>
    <property type="project" value="UniProtKB-KW"/>
</dbReference>
<organism evidence="13 14">
    <name type="scientific">Paenibacillus chitinolyticus</name>
    <dbReference type="NCBI Taxonomy" id="79263"/>
    <lineage>
        <taxon>Bacteria</taxon>
        <taxon>Bacillati</taxon>
        <taxon>Bacillota</taxon>
        <taxon>Bacilli</taxon>
        <taxon>Bacillales</taxon>
        <taxon>Paenibacillaceae</taxon>
        <taxon>Paenibacillus</taxon>
    </lineage>
</organism>
<dbReference type="KEGG" id="pchi:PC41400_16650"/>
<keyword evidence="5" id="KW-0229">DNA integration</keyword>
<keyword evidence="4" id="KW-0159">Chromosome partition</keyword>
<evidence type="ECO:0000256" key="7">
    <source>
        <dbReference type="ARBA" id="ARBA00023172"/>
    </source>
</evidence>
<dbReference type="GO" id="GO:0005737">
    <property type="term" value="C:cytoplasm"/>
    <property type="evidence" value="ECO:0007669"/>
    <property type="project" value="UniProtKB-SubCell"/>
</dbReference>
<keyword evidence="2" id="KW-0963">Cytoplasm</keyword>
<keyword evidence="3" id="KW-0132">Cell division</keyword>
<accession>A0A410WY17</accession>
<evidence type="ECO:0000256" key="5">
    <source>
        <dbReference type="ARBA" id="ARBA00022908"/>
    </source>
</evidence>
<dbReference type="PANTHER" id="PTHR30349">
    <property type="entry name" value="PHAGE INTEGRASE-RELATED"/>
    <property type="match status" value="1"/>
</dbReference>
<feature type="domain" description="Tyr recombinase" evidence="10">
    <location>
        <begin position="161"/>
        <end position="348"/>
    </location>
</feature>
<dbReference type="GO" id="GO:0006310">
    <property type="term" value="P:DNA recombination"/>
    <property type="evidence" value="ECO:0007669"/>
    <property type="project" value="UniProtKB-KW"/>
</dbReference>
<evidence type="ECO:0000259" key="11">
    <source>
        <dbReference type="PROSITE" id="PS51900"/>
    </source>
</evidence>
<dbReference type="Proteomes" id="UP000288943">
    <property type="component" value="Chromosome"/>
</dbReference>
<keyword evidence="8" id="KW-0131">Cell cycle</keyword>
<feature type="domain" description="Core-binding (CB)" evidence="11">
    <location>
        <begin position="17"/>
        <end position="114"/>
    </location>
</feature>
<dbReference type="EMBL" id="JAMDMJ010000029">
    <property type="protein sequence ID" value="MCY9598150.1"/>
    <property type="molecule type" value="Genomic_DNA"/>
</dbReference>
<dbReference type="GO" id="GO:0003677">
    <property type="term" value="F:DNA binding"/>
    <property type="evidence" value="ECO:0007669"/>
    <property type="project" value="UniProtKB-UniRule"/>
</dbReference>
<dbReference type="PANTHER" id="PTHR30349:SF77">
    <property type="entry name" value="TYROSINE RECOMBINASE XERC"/>
    <property type="match status" value="1"/>
</dbReference>
<evidence type="ECO:0000256" key="8">
    <source>
        <dbReference type="ARBA" id="ARBA00023306"/>
    </source>
</evidence>
<keyword evidence="15" id="KW-1185">Reference proteome</keyword>
<evidence type="ECO:0000259" key="10">
    <source>
        <dbReference type="PROSITE" id="PS51898"/>
    </source>
</evidence>
<dbReference type="InterPro" id="IPR044068">
    <property type="entry name" value="CB"/>
</dbReference>
<evidence type="ECO:0000313" key="14">
    <source>
        <dbReference type="Proteomes" id="UP000288943"/>
    </source>
</evidence>
<name>A0A410WY17_9BACL</name>
<evidence type="ECO:0000256" key="4">
    <source>
        <dbReference type="ARBA" id="ARBA00022829"/>
    </source>
</evidence>
<dbReference type="GO" id="GO:0051301">
    <property type="term" value="P:cell division"/>
    <property type="evidence" value="ECO:0007669"/>
    <property type="project" value="UniProtKB-KW"/>
</dbReference>
<dbReference type="InterPro" id="IPR011010">
    <property type="entry name" value="DNA_brk_join_enz"/>
</dbReference>
<dbReference type="RefSeq" id="WP_042226090.1">
    <property type="nucleotide sequence ID" value="NZ_CP026520.1"/>
</dbReference>
<dbReference type="InterPro" id="IPR010998">
    <property type="entry name" value="Integrase_recombinase_N"/>
</dbReference>
<dbReference type="InterPro" id="IPR050090">
    <property type="entry name" value="Tyrosine_recombinase_XerCD"/>
</dbReference>
<evidence type="ECO:0000256" key="1">
    <source>
        <dbReference type="ARBA" id="ARBA00004496"/>
    </source>
</evidence>
<dbReference type="AlphaFoldDB" id="A0A410WY17"/>
<protein>
    <submittedName>
        <fullName evidence="13">Tyrosine recombinase XerS</fullName>
    </submittedName>
    <submittedName>
        <fullName evidence="12">Tyrosine-type recombinase/integrase</fullName>
    </submittedName>
</protein>